<dbReference type="PANTHER" id="PTHR35007:SF1">
    <property type="entry name" value="PILUS ASSEMBLY PROTEIN"/>
    <property type="match status" value="1"/>
</dbReference>
<name>A0ABT9N4B4_9ACTN</name>
<reference evidence="8 9" key="1">
    <citation type="submission" date="2023-07" db="EMBL/GenBank/DDBJ databases">
        <title>Sequencing the genomes of 1000 actinobacteria strains.</title>
        <authorList>
            <person name="Klenk H.-P."/>
        </authorList>
    </citation>
    <scope>NUCLEOTIDE SEQUENCE [LARGE SCALE GENOMIC DNA]</scope>
    <source>
        <strain evidence="8 9">DSM 44710</strain>
    </source>
</reference>
<evidence type="ECO:0000313" key="9">
    <source>
        <dbReference type="Proteomes" id="UP001240984"/>
    </source>
</evidence>
<keyword evidence="2" id="KW-1003">Cell membrane</keyword>
<evidence type="ECO:0000256" key="4">
    <source>
        <dbReference type="ARBA" id="ARBA00022989"/>
    </source>
</evidence>
<dbReference type="EMBL" id="JAUSRA010000001">
    <property type="protein sequence ID" value="MDP9798552.1"/>
    <property type="molecule type" value="Genomic_DNA"/>
</dbReference>
<evidence type="ECO:0000313" key="8">
    <source>
        <dbReference type="EMBL" id="MDP9798552.1"/>
    </source>
</evidence>
<feature type="transmembrane region" description="Helical" evidence="6">
    <location>
        <begin position="270"/>
        <end position="288"/>
    </location>
</feature>
<dbReference type="PANTHER" id="PTHR35007">
    <property type="entry name" value="INTEGRAL MEMBRANE PROTEIN-RELATED"/>
    <property type="match status" value="1"/>
</dbReference>
<evidence type="ECO:0000256" key="5">
    <source>
        <dbReference type="ARBA" id="ARBA00023136"/>
    </source>
</evidence>
<gene>
    <name evidence="8" type="ORF">J2S43_007064</name>
</gene>
<dbReference type="Proteomes" id="UP001240984">
    <property type="component" value="Unassembled WGS sequence"/>
</dbReference>
<evidence type="ECO:0000256" key="3">
    <source>
        <dbReference type="ARBA" id="ARBA00022692"/>
    </source>
</evidence>
<evidence type="ECO:0000256" key="6">
    <source>
        <dbReference type="SAM" id="Phobius"/>
    </source>
</evidence>
<dbReference type="Gene3D" id="1.20.81.30">
    <property type="entry name" value="Type II secretion system (T2SS), domain F"/>
    <property type="match status" value="1"/>
</dbReference>
<feature type="transmembrane region" description="Helical" evidence="6">
    <location>
        <begin position="303"/>
        <end position="322"/>
    </location>
</feature>
<evidence type="ECO:0000259" key="7">
    <source>
        <dbReference type="Pfam" id="PF00482"/>
    </source>
</evidence>
<evidence type="ECO:0000256" key="1">
    <source>
        <dbReference type="ARBA" id="ARBA00004651"/>
    </source>
</evidence>
<comment type="subcellular location">
    <subcellularLocation>
        <location evidence="1">Cell membrane</location>
        <topology evidence="1">Multi-pass membrane protein</topology>
    </subcellularLocation>
</comment>
<proteinExistence type="predicted"/>
<dbReference type="InterPro" id="IPR042094">
    <property type="entry name" value="T2SS_GspF_sf"/>
</dbReference>
<evidence type="ECO:0000256" key="2">
    <source>
        <dbReference type="ARBA" id="ARBA00022475"/>
    </source>
</evidence>
<keyword evidence="3 6" id="KW-0812">Transmembrane</keyword>
<dbReference type="InterPro" id="IPR018076">
    <property type="entry name" value="T2SS_GspF_dom"/>
</dbReference>
<organism evidence="8 9">
    <name type="scientific">Catenuloplanes nepalensis</name>
    <dbReference type="NCBI Taxonomy" id="587533"/>
    <lineage>
        <taxon>Bacteria</taxon>
        <taxon>Bacillati</taxon>
        <taxon>Actinomycetota</taxon>
        <taxon>Actinomycetes</taxon>
        <taxon>Micromonosporales</taxon>
        <taxon>Micromonosporaceae</taxon>
        <taxon>Catenuloplanes</taxon>
    </lineage>
</organism>
<comment type="caution">
    <text evidence="8">The sequence shown here is derived from an EMBL/GenBank/DDBJ whole genome shotgun (WGS) entry which is preliminary data.</text>
</comment>
<feature type="domain" description="Type II secretion system protein GspF" evidence="7">
    <location>
        <begin position="163"/>
        <end position="287"/>
    </location>
</feature>
<feature type="transmembrane region" description="Helical" evidence="6">
    <location>
        <begin position="12"/>
        <end position="36"/>
    </location>
</feature>
<dbReference type="Pfam" id="PF00482">
    <property type="entry name" value="T2SSF"/>
    <property type="match status" value="1"/>
</dbReference>
<accession>A0ABT9N4B4</accession>
<keyword evidence="5 6" id="KW-0472">Membrane</keyword>
<keyword evidence="4 6" id="KW-1133">Transmembrane helix</keyword>
<sequence>MLETGTPTFRVVMAALVFLALLAIFLLIFSPMFGLVERRRRMAQVEEFASAVRDGRSPAASRPASPFARVAVSAAEQVVRNRGWEERIGRQLDRAGLKLRPSEWLLTRIGVALGLAVVLTLLIGPLGFPLGAALGVLATELFQRHLANRRDERFAAALPDAIQMVIGSLKSGFSLQQAFDAMVRESVDPLAGEFSRALAEARLGMELEEALDRVAQRMGNKDLAWTVIAIRVQREVGGNLAEVLSNTITTIRERELLRGHVRALSAEGRLSAWVLLALPIVLGAFMFLSRREYVAPLFTDPRGVLMLIAGVVLVVLGGFWLTRVVKVEV</sequence>
<dbReference type="RefSeq" id="WP_306836528.1">
    <property type="nucleotide sequence ID" value="NZ_JAUSRA010000001.1"/>
</dbReference>
<keyword evidence="9" id="KW-1185">Reference proteome</keyword>
<protein>
    <submittedName>
        <fullName evidence="8">Tight adherence protein B</fullName>
    </submittedName>
</protein>